<dbReference type="Gene3D" id="3.30.70.100">
    <property type="match status" value="1"/>
</dbReference>
<protein>
    <submittedName>
        <fullName evidence="2">Quinol monooxygenase YgiN</fullName>
    </submittedName>
</protein>
<gene>
    <name evidence="2" type="ORF">BJY20_002206</name>
</gene>
<dbReference type="GO" id="GO:0004497">
    <property type="term" value="F:monooxygenase activity"/>
    <property type="evidence" value="ECO:0007669"/>
    <property type="project" value="UniProtKB-KW"/>
</dbReference>
<organism evidence="2 3">
    <name type="scientific">Janibacter cremeus</name>
    <dbReference type="NCBI Taxonomy" id="1285192"/>
    <lineage>
        <taxon>Bacteria</taxon>
        <taxon>Bacillati</taxon>
        <taxon>Actinomycetota</taxon>
        <taxon>Actinomycetes</taxon>
        <taxon>Micrococcales</taxon>
        <taxon>Intrasporangiaceae</taxon>
        <taxon>Janibacter</taxon>
    </lineage>
</organism>
<dbReference type="EMBL" id="JACCAE010000001">
    <property type="protein sequence ID" value="NYF98814.1"/>
    <property type="molecule type" value="Genomic_DNA"/>
</dbReference>
<dbReference type="RefSeq" id="WP_185991585.1">
    <property type="nucleotide sequence ID" value="NZ_JACCAE010000001.1"/>
</dbReference>
<name>A0A852VX56_9MICO</name>
<dbReference type="SUPFAM" id="SSF54909">
    <property type="entry name" value="Dimeric alpha+beta barrel"/>
    <property type="match status" value="1"/>
</dbReference>
<dbReference type="PROSITE" id="PS51725">
    <property type="entry name" value="ABM"/>
    <property type="match status" value="1"/>
</dbReference>
<dbReference type="Proteomes" id="UP000554054">
    <property type="component" value="Unassembled WGS sequence"/>
</dbReference>
<accession>A0A852VX56</accession>
<keyword evidence="2" id="KW-0560">Oxidoreductase</keyword>
<evidence type="ECO:0000313" key="3">
    <source>
        <dbReference type="Proteomes" id="UP000554054"/>
    </source>
</evidence>
<keyword evidence="3" id="KW-1185">Reference proteome</keyword>
<evidence type="ECO:0000259" key="1">
    <source>
        <dbReference type="PROSITE" id="PS51725"/>
    </source>
</evidence>
<dbReference type="InterPro" id="IPR050744">
    <property type="entry name" value="AI-2_Isomerase_LsrG"/>
</dbReference>
<comment type="caution">
    <text evidence="2">The sequence shown here is derived from an EMBL/GenBank/DDBJ whole genome shotgun (WGS) entry which is preliminary data.</text>
</comment>
<evidence type="ECO:0000313" key="2">
    <source>
        <dbReference type="EMBL" id="NYF98814.1"/>
    </source>
</evidence>
<dbReference type="PANTHER" id="PTHR33336:SF15">
    <property type="entry name" value="ABM DOMAIN-CONTAINING PROTEIN"/>
    <property type="match status" value="1"/>
</dbReference>
<dbReference type="Pfam" id="PF03992">
    <property type="entry name" value="ABM"/>
    <property type="match status" value="1"/>
</dbReference>
<sequence length="99" mass="10498">MSEMHVVATIPVKPEAVNDARSVLDTLIAASRREAGVVSYDLFESASTPGTFVMVERYRDQAALDEHMASPHLAAAFAAAEPLLAGEVAIHPLQPVDVG</sequence>
<feature type="domain" description="ABM" evidence="1">
    <location>
        <begin position="4"/>
        <end position="93"/>
    </location>
</feature>
<dbReference type="AlphaFoldDB" id="A0A852VX56"/>
<dbReference type="PANTHER" id="PTHR33336">
    <property type="entry name" value="QUINOL MONOOXYGENASE YGIN-RELATED"/>
    <property type="match status" value="1"/>
</dbReference>
<reference evidence="2 3" key="1">
    <citation type="submission" date="2020-07" db="EMBL/GenBank/DDBJ databases">
        <title>Sequencing the genomes of 1000 actinobacteria strains.</title>
        <authorList>
            <person name="Klenk H.-P."/>
        </authorList>
    </citation>
    <scope>NUCLEOTIDE SEQUENCE [LARGE SCALE GENOMIC DNA]</scope>
    <source>
        <strain evidence="2 3">DSM 26154</strain>
    </source>
</reference>
<proteinExistence type="predicted"/>
<dbReference type="InterPro" id="IPR007138">
    <property type="entry name" value="ABM_dom"/>
</dbReference>
<dbReference type="InterPro" id="IPR011008">
    <property type="entry name" value="Dimeric_a/b-barrel"/>
</dbReference>
<keyword evidence="2" id="KW-0503">Monooxygenase</keyword>